<dbReference type="STRING" id="530564.Psta_2578"/>
<dbReference type="InterPro" id="IPR029063">
    <property type="entry name" value="SAM-dependent_MTases_sf"/>
</dbReference>
<accession>D2R5R5</accession>
<protein>
    <recommendedName>
        <fullName evidence="3">Methyltransferase type 12</fullName>
    </recommendedName>
</protein>
<reference evidence="1 2" key="1">
    <citation type="journal article" date="2009" name="Stand. Genomic Sci.">
        <title>Complete genome sequence of Pirellula staleyi type strain (ATCC 27377).</title>
        <authorList>
            <person name="Clum A."/>
            <person name="Tindall B.J."/>
            <person name="Sikorski J."/>
            <person name="Ivanova N."/>
            <person name="Mavrommatis K."/>
            <person name="Lucas S."/>
            <person name="Glavina del Rio T."/>
            <person name="Nolan M."/>
            <person name="Chen F."/>
            <person name="Tice H."/>
            <person name="Pitluck S."/>
            <person name="Cheng J.F."/>
            <person name="Chertkov O."/>
            <person name="Brettin T."/>
            <person name="Han C."/>
            <person name="Detter J.C."/>
            <person name="Kuske C."/>
            <person name="Bruce D."/>
            <person name="Goodwin L."/>
            <person name="Ovchinikova G."/>
            <person name="Pati A."/>
            <person name="Mikhailova N."/>
            <person name="Chen A."/>
            <person name="Palaniappan K."/>
            <person name="Land M."/>
            <person name="Hauser L."/>
            <person name="Chang Y.J."/>
            <person name="Jeffries C.D."/>
            <person name="Chain P."/>
            <person name="Rohde M."/>
            <person name="Goker M."/>
            <person name="Bristow J."/>
            <person name="Eisen J.A."/>
            <person name="Markowitz V."/>
            <person name="Hugenholtz P."/>
            <person name="Kyrpides N.C."/>
            <person name="Klenk H.P."/>
            <person name="Lapidus A."/>
        </authorList>
    </citation>
    <scope>NUCLEOTIDE SEQUENCE [LARGE SCALE GENOMIC DNA]</scope>
    <source>
        <strain evidence="2">ATCC 27377 / DSM 6068 / ICPB 4128</strain>
    </source>
</reference>
<evidence type="ECO:0000313" key="1">
    <source>
        <dbReference type="EMBL" id="ADB17247.1"/>
    </source>
</evidence>
<dbReference type="AlphaFoldDB" id="D2R5R5"/>
<dbReference type="SUPFAM" id="SSF53335">
    <property type="entry name" value="S-adenosyl-L-methionine-dependent methyltransferases"/>
    <property type="match status" value="1"/>
</dbReference>
<dbReference type="KEGG" id="psl:Psta_2578"/>
<dbReference type="Gene3D" id="3.40.50.150">
    <property type="entry name" value="Vaccinia Virus protein VP39"/>
    <property type="match status" value="1"/>
</dbReference>
<name>D2R5R5_PIRSD</name>
<dbReference type="HOGENOM" id="CLU_899891_0_0_0"/>
<keyword evidence="2" id="KW-1185">Reference proteome</keyword>
<dbReference type="eggNOG" id="COG1352">
    <property type="taxonomic scope" value="Bacteria"/>
</dbReference>
<proteinExistence type="predicted"/>
<organism evidence="1 2">
    <name type="scientific">Pirellula staleyi (strain ATCC 27377 / DSM 6068 / ICPB 4128)</name>
    <name type="common">Pirella staleyi</name>
    <dbReference type="NCBI Taxonomy" id="530564"/>
    <lineage>
        <taxon>Bacteria</taxon>
        <taxon>Pseudomonadati</taxon>
        <taxon>Planctomycetota</taxon>
        <taxon>Planctomycetia</taxon>
        <taxon>Pirellulales</taxon>
        <taxon>Pirellulaceae</taxon>
        <taxon>Pirellula</taxon>
    </lineage>
</organism>
<gene>
    <name evidence="1" type="ordered locus">Psta_2578</name>
</gene>
<dbReference type="OrthoDB" id="9811915at2"/>
<evidence type="ECO:0000313" key="2">
    <source>
        <dbReference type="Proteomes" id="UP000001887"/>
    </source>
</evidence>
<sequence length="337" mass="37345">MTSFFPIEAAPRDAEIERLIITAAENLLSDLAPLEAASSQWSDGEIAYAGIERAMSRCLATLEQTGLVGEANRGPSAGLWNIARTWLEVGDLQRHAREKPRGYAGDFEMLAKIFREVHSPHPLGRWFDKFFQAQAAPAAVRNRMHMVSSDIVAAASSGANHLKIVVIGCASALDVLDALQKLTEKDREKLSLVLLDLDPRAIEAAWTPLLELVQPQQLQLAATNLLRLPKRPTDQALIAGANRIYCTGLFDYFDDQQAAAMLATFVAHLAPGGESLVFQFSHSNPTRGYMEWIGNWYLRYRNESDLDRIRELGGISRAQCRLSAEPLGVNLCWHLSH</sequence>
<dbReference type="EMBL" id="CP001848">
    <property type="protein sequence ID" value="ADB17247.1"/>
    <property type="molecule type" value="Genomic_DNA"/>
</dbReference>
<dbReference type="Proteomes" id="UP000001887">
    <property type="component" value="Chromosome"/>
</dbReference>
<evidence type="ECO:0008006" key="3">
    <source>
        <dbReference type="Google" id="ProtNLM"/>
    </source>
</evidence>